<dbReference type="GO" id="GO:0042773">
    <property type="term" value="P:ATP synthesis coupled electron transport"/>
    <property type="evidence" value="ECO:0007669"/>
    <property type="project" value="InterPro"/>
</dbReference>
<feature type="domain" description="NADH-Ubiquinone oxidoreductase (complex I) chain 5 N-terminal" evidence="7">
    <location>
        <begin position="85"/>
        <end position="130"/>
    </location>
</feature>
<dbReference type="PRINTS" id="PR01434">
    <property type="entry name" value="NADHDHGNASE5"/>
</dbReference>
<feature type="transmembrane region" description="Helical" evidence="5">
    <location>
        <begin position="211"/>
        <end position="236"/>
    </location>
</feature>
<protein>
    <submittedName>
        <fullName evidence="8">NADH-ubiquinone oxidoreductase chain L</fullName>
        <ecNumber evidence="8">1.6.5.3</ecNumber>
    </submittedName>
</protein>
<dbReference type="RefSeq" id="WP_174448711.1">
    <property type="nucleotide sequence ID" value="NZ_AP018732.1"/>
</dbReference>
<comment type="subcellular location">
    <subcellularLocation>
        <location evidence="1">Membrane</location>
        <topology evidence="1">Multi-pass membrane protein</topology>
    </subcellularLocation>
</comment>
<keyword evidence="8" id="KW-0830">Ubiquinone</keyword>
<feature type="transmembrane region" description="Helical" evidence="5">
    <location>
        <begin position="37"/>
        <end position="58"/>
    </location>
</feature>
<feature type="transmembrane region" description="Helical" evidence="5">
    <location>
        <begin position="297"/>
        <end position="318"/>
    </location>
</feature>
<feature type="transmembrane region" description="Helical" evidence="5">
    <location>
        <begin position="353"/>
        <end position="377"/>
    </location>
</feature>
<sequence>MIVSAPWYSWSSIWLVPFAAAVVMAVAWLLGVRRERFYGLMSVLSILVAAIVSTFALYNVLALHETIDAVSSWNWVSLNLGSGTSLTIGVGSYLDGLGAIMAVIVSWLSFLIAVYSLEYMKGDWGVQRYFFFITFFVGSMLLLVVAENLVLMFIGWEGTGLASYALIGHWYTDEEDKWVGVPGRKALGLPMYFEPSNSGVRALMFTRLGDVGFLVGMSVLFLVAHTFSIPGLAASAGSWMAYLANNDLLAAVLFIFTLGALAKSAQFPFHEWLVTAMTGPTPVSALIHAATMVKAGVYFVLRFAPIFFVGAVAAGVVAEAQSQVYFGIVAALAALTAFMMATMAIVSNEFKLVLAYSTASQLGYMILAAAAGGLLVTQGSAALAAMDQGVFAGLAQLLSHAVFKAALFLIAGWALHVAESRFIDDMGNYAKYMKATAVAMWLSGLSLAAIPPLSGFFSKELVLESVAQSGYTVLYLVAVVTAFFTAAYTTRLAVRVFHLPPIHAHAEEYEGHEGAHGPREAPSLMLGPYFLLALGALLLGIFWPIAGSKLSQGVYQTLSVLVRPEFMPAIDVATIAITSLLVVDILLVVAAYLRRVDFMSAVRSSRLLSDIHSFLFDRWYINSIIYYAFVYSFIGLSLVLHVVDHGIDVFYHRLLPTFARGSSAGLRATFGGRTDYSLALYLSLTGVLVLLILMVWGVI</sequence>
<dbReference type="KEGG" id="ccai:NAS2_1093"/>
<dbReference type="GO" id="GO:0008137">
    <property type="term" value="F:NADH dehydrogenase (ubiquinone) activity"/>
    <property type="evidence" value="ECO:0007669"/>
    <property type="project" value="InterPro"/>
</dbReference>
<dbReference type="PANTHER" id="PTHR42829">
    <property type="entry name" value="NADH-UBIQUINONE OXIDOREDUCTASE CHAIN 5"/>
    <property type="match status" value="1"/>
</dbReference>
<feature type="transmembrane region" description="Helical" evidence="5">
    <location>
        <begin position="397"/>
        <end position="418"/>
    </location>
</feature>
<keyword evidence="4 5" id="KW-0472">Membrane</keyword>
<dbReference type="InterPro" id="IPR003945">
    <property type="entry name" value="NU5C-like"/>
</dbReference>
<dbReference type="Pfam" id="PF00361">
    <property type="entry name" value="Proton_antipo_M"/>
    <property type="match status" value="1"/>
</dbReference>
<evidence type="ECO:0000256" key="4">
    <source>
        <dbReference type="ARBA" id="ARBA00023136"/>
    </source>
</evidence>
<dbReference type="GO" id="GO:0003954">
    <property type="term" value="F:NADH dehydrogenase activity"/>
    <property type="evidence" value="ECO:0007669"/>
    <property type="project" value="TreeGrafter"/>
</dbReference>
<dbReference type="GO" id="GO:0015990">
    <property type="term" value="P:electron transport coupled proton transport"/>
    <property type="evidence" value="ECO:0007669"/>
    <property type="project" value="TreeGrafter"/>
</dbReference>
<evidence type="ECO:0000256" key="1">
    <source>
        <dbReference type="ARBA" id="ARBA00004141"/>
    </source>
</evidence>
<feature type="transmembrane region" description="Helical" evidence="5">
    <location>
        <begin position="12"/>
        <end position="30"/>
    </location>
</feature>
<dbReference type="InterPro" id="IPR001516">
    <property type="entry name" value="Proton_antipo_N"/>
</dbReference>
<dbReference type="GO" id="GO:0016020">
    <property type="term" value="C:membrane"/>
    <property type="evidence" value="ECO:0007669"/>
    <property type="project" value="UniProtKB-SubCell"/>
</dbReference>
<feature type="transmembrane region" description="Helical" evidence="5">
    <location>
        <begin position="438"/>
        <end position="457"/>
    </location>
</feature>
<evidence type="ECO:0000259" key="7">
    <source>
        <dbReference type="Pfam" id="PF00662"/>
    </source>
</evidence>
<dbReference type="AlphaFoldDB" id="A0A4P2VGV0"/>
<feature type="transmembrane region" description="Helical" evidence="5">
    <location>
        <begin position="324"/>
        <end position="346"/>
    </location>
</feature>
<feature type="transmembrane region" description="Helical" evidence="5">
    <location>
        <begin position="469"/>
        <end position="488"/>
    </location>
</feature>
<dbReference type="PANTHER" id="PTHR42829:SF2">
    <property type="entry name" value="NADH-UBIQUINONE OXIDOREDUCTASE CHAIN 5"/>
    <property type="match status" value="1"/>
</dbReference>
<reference evidence="8 9" key="1">
    <citation type="journal article" date="2019" name="ISME J.">
        <title>Isolation and characterization of a thermophilic sulfur- and iron-reducing thaumarchaeote from a terrestrial acidic hot spring.</title>
        <authorList>
            <person name="Kato S."/>
            <person name="Itoh T."/>
            <person name="Yuki M."/>
            <person name="Nagamori M."/>
            <person name="Ohnishi M."/>
            <person name="Uematsu K."/>
            <person name="Suzuki K."/>
            <person name="Takashina T."/>
            <person name="Ohkuma M."/>
        </authorList>
    </citation>
    <scope>NUCLEOTIDE SEQUENCE [LARGE SCALE GENOMIC DNA]</scope>
    <source>
        <strain evidence="8 9">NAS-02</strain>
    </source>
</reference>
<feature type="transmembrane region" description="Helical" evidence="5">
    <location>
        <begin position="96"/>
        <end position="117"/>
    </location>
</feature>
<dbReference type="Pfam" id="PF00662">
    <property type="entry name" value="Proton_antipo_N"/>
    <property type="match status" value="1"/>
</dbReference>
<feature type="domain" description="NADH:quinone oxidoreductase/Mrp antiporter transmembrane" evidence="6">
    <location>
        <begin position="196"/>
        <end position="485"/>
    </location>
</feature>
<evidence type="ECO:0000256" key="3">
    <source>
        <dbReference type="ARBA" id="ARBA00022989"/>
    </source>
</evidence>
<organism evidence="8 9">
    <name type="scientific">Conexivisphaera calida</name>
    <dbReference type="NCBI Taxonomy" id="1874277"/>
    <lineage>
        <taxon>Archaea</taxon>
        <taxon>Nitrososphaerota</taxon>
        <taxon>Conexivisphaeria</taxon>
        <taxon>Conexivisphaerales</taxon>
        <taxon>Conexivisphaeraceae</taxon>
        <taxon>Conexivisphaera</taxon>
    </lineage>
</organism>
<accession>A0A4P2VGV0</accession>
<feature type="transmembrane region" description="Helical" evidence="5">
    <location>
        <begin position="129"/>
        <end position="156"/>
    </location>
</feature>
<keyword evidence="8" id="KW-0560">Oxidoreductase</keyword>
<gene>
    <name evidence="8" type="ORF">NAS2_1093</name>
</gene>
<evidence type="ECO:0000259" key="6">
    <source>
        <dbReference type="Pfam" id="PF00361"/>
    </source>
</evidence>
<evidence type="ECO:0000313" key="9">
    <source>
        <dbReference type="Proteomes" id="UP000509448"/>
    </source>
</evidence>
<keyword evidence="2 5" id="KW-0812">Transmembrane</keyword>
<evidence type="ECO:0000313" key="8">
    <source>
        <dbReference type="EMBL" id="BBE42482.1"/>
    </source>
</evidence>
<feature type="transmembrane region" description="Helical" evidence="5">
    <location>
        <begin position="526"/>
        <end position="546"/>
    </location>
</feature>
<dbReference type="EC" id="1.6.5.3" evidence="8"/>
<dbReference type="EMBL" id="AP018732">
    <property type="protein sequence ID" value="BBE42482.1"/>
    <property type="molecule type" value="Genomic_DNA"/>
</dbReference>
<dbReference type="Proteomes" id="UP000509448">
    <property type="component" value="Chromosome"/>
</dbReference>
<feature type="transmembrane region" description="Helical" evidence="5">
    <location>
        <begin position="566"/>
        <end position="593"/>
    </location>
</feature>
<feature type="transmembrane region" description="Helical" evidence="5">
    <location>
        <begin position="678"/>
        <end position="698"/>
    </location>
</feature>
<proteinExistence type="predicted"/>
<evidence type="ECO:0000256" key="2">
    <source>
        <dbReference type="ARBA" id="ARBA00022692"/>
    </source>
</evidence>
<feature type="transmembrane region" description="Helical" evidence="5">
    <location>
        <begin position="248"/>
        <end position="266"/>
    </location>
</feature>
<feature type="transmembrane region" description="Helical" evidence="5">
    <location>
        <begin position="624"/>
        <end position="643"/>
    </location>
</feature>
<keyword evidence="3 5" id="KW-1133">Transmembrane helix</keyword>
<keyword evidence="9" id="KW-1185">Reference proteome</keyword>
<evidence type="ECO:0000256" key="5">
    <source>
        <dbReference type="SAM" id="Phobius"/>
    </source>
</evidence>
<dbReference type="OrthoDB" id="371891at2157"/>
<dbReference type="GeneID" id="55584904"/>
<name>A0A4P2VGV0_9ARCH</name>
<dbReference type="InterPro" id="IPR001750">
    <property type="entry name" value="ND/Mrp_TM"/>
</dbReference>